<dbReference type="STRING" id="37625.SAMN05660420_02055"/>
<keyword evidence="3" id="KW-1185">Reference proteome</keyword>
<dbReference type="EMBL" id="FNQN01000005">
    <property type="protein sequence ID" value="SEA41300.1"/>
    <property type="molecule type" value="Genomic_DNA"/>
</dbReference>
<dbReference type="PANTHER" id="PTHR35936">
    <property type="entry name" value="MEMBRANE-BOUND LYTIC MUREIN TRANSGLYCOSYLASE F"/>
    <property type="match status" value="1"/>
</dbReference>
<dbReference type="AlphaFoldDB" id="A0A1H4AZM3"/>
<keyword evidence="1" id="KW-0732">Signal</keyword>
<dbReference type="Proteomes" id="UP000199409">
    <property type="component" value="Unassembled WGS sequence"/>
</dbReference>
<proteinExistence type="predicted"/>
<organism evidence="2 3">
    <name type="scientific">Desulfuromusa kysingii</name>
    <dbReference type="NCBI Taxonomy" id="37625"/>
    <lineage>
        <taxon>Bacteria</taxon>
        <taxon>Pseudomonadati</taxon>
        <taxon>Thermodesulfobacteriota</taxon>
        <taxon>Desulfuromonadia</taxon>
        <taxon>Desulfuromonadales</taxon>
        <taxon>Geopsychrobacteraceae</taxon>
        <taxon>Desulfuromusa</taxon>
    </lineage>
</organism>
<evidence type="ECO:0000313" key="2">
    <source>
        <dbReference type="EMBL" id="SEA41300.1"/>
    </source>
</evidence>
<sequence length="245" mass="27525">MPTCSVVLFAVIFFFSMPAQAEEFLCFGSIYTPPLSTQESTGVLDEVVIEAFQRIGQKVQISHLPAERSLINANAGITDGDFARIAGLTDLYPQLIQVPEKILDFYLVGFAKENIDVTEGWESIVGYSVGIVQGWKLMQKNIAPAYLTQVETLDGLLALLENNRADLVVYELSQANWNIKNFHREGIVPLFPPIDIKPMYLYLHQRHSALVPALVEAIQSMKNDGTYQRIFKDKLDRVVDSHYGK</sequence>
<feature type="chain" id="PRO_5011581571" evidence="1">
    <location>
        <begin position="22"/>
        <end position="245"/>
    </location>
</feature>
<evidence type="ECO:0000313" key="3">
    <source>
        <dbReference type="Proteomes" id="UP000199409"/>
    </source>
</evidence>
<dbReference type="SUPFAM" id="SSF53850">
    <property type="entry name" value="Periplasmic binding protein-like II"/>
    <property type="match status" value="1"/>
</dbReference>
<reference evidence="2 3" key="1">
    <citation type="submission" date="2016-10" db="EMBL/GenBank/DDBJ databases">
        <authorList>
            <person name="de Groot N.N."/>
        </authorList>
    </citation>
    <scope>NUCLEOTIDE SEQUENCE [LARGE SCALE GENOMIC DNA]</scope>
    <source>
        <strain evidence="2 3">DSM 7343</strain>
    </source>
</reference>
<evidence type="ECO:0000256" key="1">
    <source>
        <dbReference type="SAM" id="SignalP"/>
    </source>
</evidence>
<dbReference type="Gene3D" id="3.40.190.10">
    <property type="entry name" value="Periplasmic binding protein-like II"/>
    <property type="match status" value="2"/>
</dbReference>
<name>A0A1H4AZM3_9BACT</name>
<gene>
    <name evidence="2" type="ORF">SAMN05660420_02055</name>
</gene>
<dbReference type="PANTHER" id="PTHR35936:SF35">
    <property type="entry name" value="L-CYSTINE-BINDING PROTEIN TCYJ"/>
    <property type="match status" value="1"/>
</dbReference>
<dbReference type="RefSeq" id="WP_092347749.1">
    <property type="nucleotide sequence ID" value="NZ_FNQN01000005.1"/>
</dbReference>
<protein>
    <submittedName>
        <fullName evidence="2">Polar amino acid transport system substrate-binding protein</fullName>
    </submittedName>
</protein>
<dbReference type="OrthoDB" id="368476at2"/>
<accession>A0A1H4AZM3</accession>
<feature type="signal peptide" evidence="1">
    <location>
        <begin position="1"/>
        <end position="21"/>
    </location>
</feature>